<dbReference type="AlphaFoldDB" id="A0A1I4TGB8"/>
<evidence type="ECO:0000313" key="3">
    <source>
        <dbReference type="EMBL" id="SFM75754.1"/>
    </source>
</evidence>
<evidence type="ECO:0000256" key="1">
    <source>
        <dbReference type="ARBA" id="ARBA00023186"/>
    </source>
</evidence>
<reference evidence="4" key="1">
    <citation type="submission" date="2016-10" db="EMBL/GenBank/DDBJ databases">
        <authorList>
            <person name="Varghese N."/>
            <person name="Submissions S."/>
        </authorList>
    </citation>
    <scope>NUCLEOTIDE SEQUENCE [LARGE SCALE GENOMIC DNA]</scope>
    <source>
        <strain evidence="4">CGMCC 1.6775</strain>
    </source>
</reference>
<organism evidence="3 4">
    <name type="scientific">Marinobacter pelagius</name>
    <dbReference type="NCBI Taxonomy" id="379482"/>
    <lineage>
        <taxon>Bacteria</taxon>
        <taxon>Pseudomonadati</taxon>
        <taxon>Pseudomonadota</taxon>
        <taxon>Gammaproteobacteria</taxon>
        <taxon>Pseudomonadales</taxon>
        <taxon>Marinobacteraceae</taxon>
        <taxon>Marinobacter</taxon>
    </lineage>
</organism>
<dbReference type="InterPro" id="IPR021059">
    <property type="entry name" value="DnaJ-related_N"/>
</dbReference>
<feature type="domain" description="DnaJ-related protein N-terminal" evidence="2">
    <location>
        <begin position="25"/>
        <end position="147"/>
    </location>
</feature>
<evidence type="ECO:0000313" key="4">
    <source>
        <dbReference type="Proteomes" id="UP000199339"/>
    </source>
</evidence>
<keyword evidence="4" id="KW-1185">Reference proteome</keyword>
<dbReference type="Pfam" id="PF12339">
    <property type="entry name" value="DNAJ_related"/>
    <property type="match status" value="1"/>
</dbReference>
<protein>
    <submittedName>
        <fullName evidence="3">DNA-J related protein</fullName>
    </submittedName>
</protein>
<dbReference type="Gene3D" id="1.10.287.110">
    <property type="entry name" value="DnaJ domain"/>
    <property type="match status" value="1"/>
</dbReference>
<dbReference type="InterPro" id="IPR036869">
    <property type="entry name" value="J_dom_sf"/>
</dbReference>
<dbReference type="SUPFAM" id="SSF46565">
    <property type="entry name" value="Chaperone J-domain"/>
    <property type="match status" value="1"/>
</dbReference>
<keyword evidence="1" id="KW-0143">Chaperone</keyword>
<name>A0A1I4TGB8_9GAMM</name>
<evidence type="ECO:0000259" key="2">
    <source>
        <dbReference type="Pfam" id="PF12339"/>
    </source>
</evidence>
<dbReference type="OrthoDB" id="581986at2"/>
<dbReference type="Proteomes" id="UP000199339">
    <property type="component" value="Unassembled WGS sequence"/>
</dbReference>
<sequence length="218" mass="25012">MTNTALTDHKNTEGTCRLLDQQIQHLLVAVEHELRKSPRGTSELALIRALQVPPWELIGEVSFRDPEELYPVHFLLFHVLYRLRDQLAEAGESLEISPLEIRLNPQTVVSGTGLPDQEDELRRFYLDLDQYRMSGDRIRRMMDDFWSGRPTRSPEPSELLRAAQVLGFDALPGDFGTVKHRFRRCIMAVHPDRGGDTASVQELNHAFSMLKIHFRLSA</sequence>
<dbReference type="RefSeq" id="WP_091999991.1">
    <property type="nucleotide sequence ID" value="NZ_FOUR01000002.1"/>
</dbReference>
<gene>
    <name evidence="3" type="ORF">SAMN04487961_1137</name>
</gene>
<proteinExistence type="predicted"/>
<accession>A0A1I4TGB8</accession>
<dbReference type="EMBL" id="FOUR01000002">
    <property type="protein sequence ID" value="SFM75754.1"/>
    <property type="molecule type" value="Genomic_DNA"/>
</dbReference>